<comment type="similarity">
    <text evidence="1">Belongs to the glycosyl hydrolase 3 family.</text>
</comment>
<evidence type="ECO:0000313" key="8">
    <source>
        <dbReference type="Proteomes" id="UP001595867"/>
    </source>
</evidence>
<evidence type="ECO:0000259" key="6">
    <source>
        <dbReference type="Pfam" id="PF00933"/>
    </source>
</evidence>
<dbReference type="PANTHER" id="PTHR30480">
    <property type="entry name" value="BETA-HEXOSAMINIDASE-RELATED"/>
    <property type="match status" value="1"/>
</dbReference>
<sequence length="553" mass="56238">MAIDPGLRRLALRTLLAAFPGPTAPAWAADLLLDGLAGHTLFGGNVVDPGQVADLTAQLRSARADVLIAIDEEGGDVTRLGHRTGSAYPGNAALGAAGNLDLTRLVYAAIGTDLAAAGINLDLAPTVDVNTADDNPIIGTRSFGADPALVARHTAAAVTGLQSSGVAACAKHFPGHGATVTDSHLELPTVDVPLSVLRTRDLPPFAAAVEAGVQAVMSAHIRVPQLTGDGPATFSRSALNGLLRDELGFRGAIVTDALEMRGAAGSAGSIPRAAVAALAAGADLLCIGAVVDLDLVEAIATEIAAATGDGRLALSRLEDAATRTAALADWSRPKTAPPAGTHPPTSAAPGTQASAAADSRPFISAAADSRPSTSAAADSRPSTSAAADSRLSTSAAADQEPGPTTGHRPDFELGVEAARQGMRFEGSDDRLRNPMVVRFVAGYSIAEGKVPWGLAPHLATEELEVVAADTTVESITERAGDRPIVFVGRRLHNSPAARTLIEKLAADRPVGVVEMGWPSEWRPAGVDAFVITHGASLANSRAAAEALGLASRP</sequence>
<dbReference type="Proteomes" id="UP001595867">
    <property type="component" value="Unassembled WGS sequence"/>
</dbReference>
<feature type="compositionally biased region" description="Polar residues" evidence="4">
    <location>
        <begin position="370"/>
        <end position="396"/>
    </location>
</feature>
<proteinExistence type="inferred from homology"/>
<name>A0ABV8IWT7_9ACTN</name>
<evidence type="ECO:0000256" key="1">
    <source>
        <dbReference type="ARBA" id="ARBA00005336"/>
    </source>
</evidence>
<feature type="compositionally biased region" description="Low complexity" evidence="4">
    <location>
        <begin position="343"/>
        <end position="357"/>
    </location>
</feature>
<feature type="domain" description="Glycoside hydrolase family 3 N-terminal" evidence="6">
    <location>
        <begin position="34"/>
        <end position="325"/>
    </location>
</feature>
<protein>
    <submittedName>
        <fullName evidence="7">Glycoside hydrolase family 3 N-terminal domain-containing protein</fullName>
    </submittedName>
</protein>
<dbReference type="InterPro" id="IPR017853">
    <property type="entry name" value="GH"/>
</dbReference>
<gene>
    <name evidence="7" type="ORF">ACFO0C_22685</name>
</gene>
<dbReference type="InterPro" id="IPR050226">
    <property type="entry name" value="NagZ_Beta-hexosaminidase"/>
</dbReference>
<dbReference type="GO" id="GO:0016787">
    <property type="term" value="F:hydrolase activity"/>
    <property type="evidence" value="ECO:0007669"/>
    <property type="project" value="UniProtKB-KW"/>
</dbReference>
<dbReference type="SUPFAM" id="SSF51445">
    <property type="entry name" value="(Trans)glycosidases"/>
    <property type="match status" value="1"/>
</dbReference>
<dbReference type="PANTHER" id="PTHR30480:SF16">
    <property type="entry name" value="GLYCOSIDE HYDROLASE FAMILY 3 DOMAIN PROTEIN"/>
    <property type="match status" value="1"/>
</dbReference>
<feature type="chain" id="PRO_5047185129" evidence="5">
    <location>
        <begin position="29"/>
        <end position="553"/>
    </location>
</feature>
<evidence type="ECO:0000256" key="4">
    <source>
        <dbReference type="SAM" id="MobiDB-lite"/>
    </source>
</evidence>
<keyword evidence="3" id="KW-0326">Glycosidase</keyword>
<evidence type="ECO:0000256" key="2">
    <source>
        <dbReference type="ARBA" id="ARBA00022801"/>
    </source>
</evidence>
<dbReference type="RefSeq" id="WP_378068673.1">
    <property type="nucleotide sequence ID" value="NZ_JBHSBL010000018.1"/>
</dbReference>
<accession>A0ABV8IWT7</accession>
<reference evidence="8" key="1">
    <citation type="journal article" date="2019" name="Int. J. Syst. Evol. Microbiol.">
        <title>The Global Catalogue of Microorganisms (GCM) 10K type strain sequencing project: providing services to taxonomists for standard genome sequencing and annotation.</title>
        <authorList>
            <consortium name="The Broad Institute Genomics Platform"/>
            <consortium name="The Broad Institute Genome Sequencing Center for Infectious Disease"/>
            <person name="Wu L."/>
            <person name="Ma J."/>
        </authorList>
    </citation>
    <scope>NUCLEOTIDE SEQUENCE [LARGE SCALE GENOMIC DNA]</scope>
    <source>
        <strain evidence="8">TBRC 5832</strain>
    </source>
</reference>
<feature type="region of interest" description="Disordered" evidence="4">
    <location>
        <begin position="325"/>
        <end position="411"/>
    </location>
</feature>
<dbReference type="InterPro" id="IPR036962">
    <property type="entry name" value="Glyco_hydro_3_N_sf"/>
</dbReference>
<evidence type="ECO:0000313" key="7">
    <source>
        <dbReference type="EMBL" id="MFC4067751.1"/>
    </source>
</evidence>
<evidence type="ECO:0000256" key="3">
    <source>
        <dbReference type="ARBA" id="ARBA00023295"/>
    </source>
</evidence>
<dbReference type="Gene3D" id="3.20.20.300">
    <property type="entry name" value="Glycoside hydrolase, family 3, N-terminal domain"/>
    <property type="match status" value="1"/>
</dbReference>
<dbReference type="EMBL" id="JBHSBL010000018">
    <property type="protein sequence ID" value="MFC4067751.1"/>
    <property type="molecule type" value="Genomic_DNA"/>
</dbReference>
<evidence type="ECO:0000256" key="5">
    <source>
        <dbReference type="SAM" id="SignalP"/>
    </source>
</evidence>
<keyword evidence="8" id="KW-1185">Reference proteome</keyword>
<organism evidence="7 8">
    <name type="scientific">Actinoplanes subglobosus</name>
    <dbReference type="NCBI Taxonomy" id="1547892"/>
    <lineage>
        <taxon>Bacteria</taxon>
        <taxon>Bacillati</taxon>
        <taxon>Actinomycetota</taxon>
        <taxon>Actinomycetes</taxon>
        <taxon>Micromonosporales</taxon>
        <taxon>Micromonosporaceae</taxon>
        <taxon>Actinoplanes</taxon>
    </lineage>
</organism>
<keyword evidence="2 7" id="KW-0378">Hydrolase</keyword>
<feature type="signal peptide" evidence="5">
    <location>
        <begin position="1"/>
        <end position="28"/>
    </location>
</feature>
<dbReference type="Pfam" id="PF00933">
    <property type="entry name" value="Glyco_hydro_3"/>
    <property type="match status" value="1"/>
</dbReference>
<dbReference type="InterPro" id="IPR001764">
    <property type="entry name" value="Glyco_hydro_3_N"/>
</dbReference>
<comment type="caution">
    <text evidence="7">The sequence shown here is derived from an EMBL/GenBank/DDBJ whole genome shotgun (WGS) entry which is preliminary data.</text>
</comment>
<keyword evidence="5" id="KW-0732">Signal</keyword>